<proteinExistence type="predicted"/>
<evidence type="ECO:0000256" key="1">
    <source>
        <dbReference type="ARBA" id="ARBA00022536"/>
    </source>
</evidence>
<evidence type="ECO:0000259" key="7">
    <source>
        <dbReference type="PROSITE" id="PS50026"/>
    </source>
</evidence>
<dbReference type="InterPro" id="IPR000742">
    <property type="entry name" value="EGF"/>
</dbReference>
<dbReference type="SMART" id="SM00181">
    <property type="entry name" value="EGF"/>
    <property type="match status" value="2"/>
</dbReference>
<keyword evidence="4 5" id="KW-1015">Disulfide bond</keyword>
<dbReference type="AlphaFoldDB" id="A0A814GXN0"/>
<organism evidence="8 9">
    <name type="scientific">Brachionus calyciflorus</name>
    <dbReference type="NCBI Taxonomy" id="104777"/>
    <lineage>
        <taxon>Eukaryota</taxon>
        <taxon>Metazoa</taxon>
        <taxon>Spiralia</taxon>
        <taxon>Gnathifera</taxon>
        <taxon>Rotifera</taxon>
        <taxon>Eurotatoria</taxon>
        <taxon>Monogononta</taxon>
        <taxon>Pseudotrocha</taxon>
        <taxon>Ploima</taxon>
        <taxon>Brachionidae</taxon>
        <taxon>Brachionus</taxon>
    </lineage>
</organism>
<feature type="domain" description="EGF-like" evidence="7">
    <location>
        <begin position="481"/>
        <end position="517"/>
    </location>
</feature>
<accession>A0A814GXN0</accession>
<dbReference type="GO" id="GO:0005886">
    <property type="term" value="C:plasma membrane"/>
    <property type="evidence" value="ECO:0007669"/>
    <property type="project" value="TreeGrafter"/>
</dbReference>
<evidence type="ECO:0000313" key="8">
    <source>
        <dbReference type="EMBL" id="CAF1002339.1"/>
    </source>
</evidence>
<dbReference type="SUPFAM" id="SSF50978">
    <property type="entry name" value="WD40 repeat-like"/>
    <property type="match status" value="1"/>
</dbReference>
<feature type="disulfide bond" evidence="5">
    <location>
        <begin position="528"/>
        <end position="545"/>
    </location>
</feature>
<dbReference type="GO" id="GO:0032991">
    <property type="term" value="C:protein-containing complex"/>
    <property type="evidence" value="ECO:0007669"/>
    <property type="project" value="TreeGrafter"/>
</dbReference>
<evidence type="ECO:0000256" key="6">
    <source>
        <dbReference type="SAM" id="MobiDB-lite"/>
    </source>
</evidence>
<comment type="caution">
    <text evidence="8">The sequence shown here is derived from an EMBL/GenBank/DDBJ whole genome shotgun (WGS) entry which is preliminary data.</text>
</comment>
<keyword evidence="3" id="KW-0677">Repeat</keyword>
<dbReference type="SMART" id="SM00320">
    <property type="entry name" value="WD40"/>
    <property type="match status" value="3"/>
</dbReference>
<dbReference type="GO" id="GO:0045197">
    <property type="term" value="P:establishment or maintenance of epithelial cell apical/basal polarity"/>
    <property type="evidence" value="ECO:0007669"/>
    <property type="project" value="TreeGrafter"/>
</dbReference>
<feature type="region of interest" description="Disordered" evidence="6">
    <location>
        <begin position="601"/>
        <end position="626"/>
    </location>
</feature>
<dbReference type="EMBL" id="CAJNOC010003901">
    <property type="protein sequence ID" value="CAF1002339.1"/>
    <property type="molecule type" value="Genomic_DNA"/>
</dbReference>
<dbReference type="GO" id="GO:0007157">
    <property type="term" value="P:heterophilic cell-cell adhesion via plasma membrane cell adhesion molecules"/>
    <property type="evidence" value="ECO:0007669"/>
    <property type="project" value="TreeGrafter"/>
</dbReference>
<dbReference type="PROSITE" id="PS00022">
    <property type="entry name" value="EGF_1"/>
    <property type="match status" value="1"/>
</dbReference>
<dbReference type="PROSITE" id="PS50026">
    <property type="entry name" value="EGF_3"/>
    <property type="match status" value="2"/>
</dbReference>
<keyword evidence="9" id="KW-1185">Reference proteome</keyword>
<name>A0A814GXN0_9BILA</name>
<dbReference type="Proteomes" id="UP000663879">
    <property type="component" value="Unassembled WGS sequence"/>
</dbReference>
<dbReference type="InterPro" id="IPR001680">
    <property type="entry name" value="WD40_rpt"/>
</dbReference>
<sequence>MLTFILMIFESIQKISSSKCIAIGSHDSNLRFMDENMVLIKPIPSQIIDSMAFDLKNNLLLAGTVSRSILIYDILNNSLTTLNTNNSINSLLSVNETLFLTGGDGKLVFYYIIKNSFHPVVKLVDFYISCLKLLKQDNLILIGSKDKKVLVYDLMTENFKVNVMNSIIKSIDFLNRNFIVSQCSTQWICVFKLELDNSLTQIIIGNFNLIIDIYSIKIIDDSSIIIGLGALNGDYLCLWNLKNGDLNYFQSDSRILTIEILDPNLIIYGQENGRLNLFNYRETKIKSFLNLKTILVLETIENCNTDIMKNYFSFENIAWSSFDEISFTRFGDFKTTRIGILHETIIPKLNGNTATQNPITKEKLPIDSLFNGISKANFYNYLFTLSNTLEEDNFVSPTDESFFTQDSFSSTTLQNVEKEISSILEQVNGNIVSINQQDHFSKRVGCEFPVQKYNSTIQEVQAIFNGQNIKALTNLMTSNIEMNDCLKNCSGNGKCKLVNNIKYGCECNENYAGSSCEINTLPCWSDPCKNNGSCINNLNNRTYTCECFRPIKEIILFYGQNCELKKDICENETCSNNGICYDIENKAEWSDDDEQNQHFNNQQKLHSTPDTTEVQNSSSPTTSSTTIVNDSIFSTQYTSSTTSQQATSISTLASSTKSKHSALIFNRELVKALTTLEIQKIRDQSVSTLNFTVL</sequence>
<dbReference type="InterPro" id="IPR015943">
    <property type="entry name" value="WD40/YVTN_repeat-like_dom_sf"/>
</dbReference>
<keyword evidence="1 5" id="KW-0245">EGF-like domain</keyword>
<dbReference type="Gene3D" id="2.130.10.10">
    <property type="entry name" value="YVTN repeat-like/Quinoprotein amine dehydrogenase"/>
    <property type="match status" value="1"/>
</dbReference>
<feature type="compositionally biased region" description="Polar residues" evidence="6">
    <location>
        <begin position="601"/>
        <end position="616"/>
    </location>
</feature>
<evidence type="ECO:0000256" key="4">
    <source>
        <dbReference type="ARBA" id="ARBA00023157"/>
    </source>
</evidence>
<dbReference type="PANTHER" id="PTHR24049:SF22">
    <property type="entry name" value="DROSOPHILA CRUMBS HOMOLOG"/>
    <property type="match status" value="1"/>
</dbReference>
<feature type="disulfide bond" evidence="5">
    <location>
        <begin position="485"/>
        <end position="495"/>
    </location>
</feature>
<dbReference type="CDD" id="cd00054">
    <property type="entry name" value="EGF_CA"/>
    <property type="match status" value="1"/>
</dbReference>
<feature type="compositionally biased region" description="Low complexity" evidence="6">
    <location>
        <begin position="617"/>
        <end position="626"/>
    </location>
</feature>
<evidence type="ECO:0000256" key="2">
    <source>
        <dbReference type="ARBA" id="ARBA00022729"/>
    </source>
</evidence>
<evidence type="ECO:0000313" key="9">
    <source>
        <dbReference type="Proteomes" id="UP000663879"/>
    </source>
</evidence>
<dbReference type="InterPro" id="IPR036322">
    <property type="entry name" value="WD40_repeat_dom_sf"/>
</dbReference>
<dbReference type="Gene3D" id="2.10.25.10">
    <property type="entry name" value="Laminin"/>
    <property type="match status" value="1"/>
</dbReference>
<evidence type="ECO:0000256" key="3">
    <source>
        <dbReference type="ARBA" id="ARBA00022737"/>
    </source>
</evidence>
<evidence type="ECO:0000256" key="5">
    <source>
        <dbReference type="PROSITE-ProRule" id="PRU00076"/>
    </source>
</evidence>
<protein>
    <recommendedName>
        <fullName evidence="7">EGF-like domain-containing protein</fullName>
    </recommendedName>
</protein>
<dbReference type="PANTHER" id="PTHR24049">
    <property type="entry name" value="CRUMBS FAMILY MEMBER"/>
    <property type="match status" value="1"/>
</dbReference>
<feature type="domain" description="EGF-like" evidence="7">
    <location>
        <begin position="519"/>
        <end position="563"/>
    </location>
</feature>
<feature type="disulfide bond" evidence="5">
    <location>
        <begin position="507"/>
        <end position="516"/>
    </location>
</feature>
<gene>
    <name evidence="8" type="ORF">OXX778_LOCUS16471</name>
</gene>
<keyword evidence="2" id="KW-0732">Signal</keyword>
<comment type="caution">
    <text evidence="5">Lacks conserved residue(s) required for the propagation of feature annotation.</text>
</comment>
<dbReference type="InterPro" id="IPR051022">
    <property type="entry name" value="Notch_Cell-Fate_Det"/>
</dbReference>
<dbReference type="OrthoDB" id="6130531at2759"/>
<reference evidence="8" key="1">
    <citation type="submission" date="2021-02" db="EMBL/GenBank/DDBJ databases">
        <authorList>
            <person name="Nowell W R."/>
        </authorList>
    </citation>
    <scope>NUCLEOTIDE SEQUENCE</scope>
    <source>
        <strain evidence="8">Ploen Becks lab</strain>
    </source>
</reference>
<dbReference type="SUPFAM" id="SSF57196">
    <property type="entry name" value="EGF/Laminin"/>
    <property type="match status" value="1"/>
</dbReference>